<dbReference type="OrthoDB" id="7031901at2"/>
<proteinExistence type="predicted"/>
<keyword evidence="4" id="KW-1185">Reference proteome</keyword>
<dbReference type="AlphaFoldDB" id="A0A0B3C4Q5"/>
<feature type="domain" description="DUF4124" evidence="2">
    <location>
        <begin position="19"/>
        <end position="62"/>
    </location>
</feature>
<evidence type="ECO:0000313" key="3">
    <source>
        <dbReference type="EMBL" id="KHO66492.1"/>
    </source>
</evidence>
<evidence type="ECO:0000313" key="4">
    <source>
        <dbReference type="Proteomes" id="UP000030980"/>
    </source>
</evidence>
<reference evidence="3 4" key="1">
    <citation type="submission" date="2014-11" db="EMBL/GenBank/DDBJ databases">
        <title>Genome sequence of Pseudomonas tuomuerensis JCM 14085.</title>
        <authorList>
            <person name="Shin S.-K."/>
            <person name="Yi H."/>
        </authorList>
    </citation>
    <scope>NUCLEOTIDE SEQUENCE [LARGE SCALE GENOMIC DNA]</scope>
    <source>
        <strain evidence="3 4">JCM 14085</strain>
    </source>
</reference>
<dbReference type="RefSeq" id="WP_039605853.1">
    <property type="nucleotide sequence ID" value="NZ_FMUP01000005.1"/>
</dbReference>
<sequence>MQGLHALIWGVLLVGVPLTSQGANYYRCVDVQGRVSFSDHGCPNGEALRLQPANSLPAPSPQPHHPNRGKVSGQEQALPCGGLLNAQERRTAMVRQEIRAGLSRADIESALGKPDRITRNHGLTRYQYTDRKGGTRTVRFDEHGCVMAGG</sequence>
<comment type="caution">
    <text evidence="3">The sequence shown here is derived from an EMBL/GenBank/DDBJ whole genome shotgun (WGS) entry which is preliminary data.</text>
</comment>
<dbReference type="InterPro" id="IPR025392">
    <property type="entry name" value="DUF4124"/>
</dbReference>
<name>A0A0B3C4Q5_9PSED</name>
<evidence type="ECO:0000259" key="2">
    <source>
        <dbReference type="Pfam" id="PF13511"/>
    </source>
</evidence>
<dbReference type="EMBL" id="JTAK01000001">
    <property type="protein sequence ID" value="KHO66492.1"/>
    <property type="molecule type" value="Genomic_DNA"/>
</dbReference>
<protein>
    <recommendedName>
        <fullName evidence="2">DUF4124 domain-containing protein</fullName>
    </recommendedName>
</protein>
<gene>
    <name evidence="3" type="ORF">PT85_02720</name>
</gene>
<dbReference type="Pfam" id="PF13511">
    <property type="entry name" value="DUF4124"/>
    <property type="match status" value="1"/>
</dbReference>
<accession>A0A0B3C4Q5</accession>
<organism evidence="3 4">
    <name type="scientific">Pseudomonas flexibilis</name>
    <dbReference type="NCBI Taxonomy" id="706570"/>
    <lineage>
        <taxon>Bacteria</taxon>
        <taxon>Pseudomonadati</taxon>
        <taxon>Pseudomonadota</taxon>
        <taxon>Gammaproteobacteria</taxon>
        <taxon>Pseudomonadales</taxon>
        <taxon>Pseudomonadaceae</taxon>
        <taxon>Pseudomonas</taxon>
    </lineage>
</organism>
<feature type="region of interest" description="Disordered" evidence="1">
    <location>
        <begin position="46"/>
        <end position="76"/>
    </location>
</feature>
<dbReference type="Proteomes" id="UP000030980">
    <property type="component" value="Unassembled WGS sequence"/>
</dbReference>
<evidence type="ECO:0000256" key="1">
    <source>
        <dbReference type="SAM" id="MobiDB-lite"/>
    </source>
</evidence>